<reference evidence="1" key="1">
    <citation type="journal article" date="2021" name="bioRxiv">
        <title>Whole Genome Assembly and Annotation of Northern Wild Rice, Zizania palustris L., Supports a Whole Genome Duplication in the Zizania Genus.</title>
        <authorList>
            <person name="Haas M."/>
            <person name="Kono T."/>
            <person name="Macchietto M."/>
            <person name="Millas R."/>
            <person name="McGilp L."/>
            <person name="Shao M."/>
            <person name="Duquette J."/>
            <person name="Hirsch C.N."/>
            <person name="Kimball J."/>
        </authorList>
    </citation>
    <scope>NUCLEOTIDE SEQUENCE</scope>
    <source>
        <tissue evidence="1">Fresh leaf tissue</tissue>
    </source>
</reference>
<accession>A0A8J5RGQ4</accession>
<protein>
    <submittedName>
        <fullName evidence="1">Uncharacterized protein</fullName>
    </submittedName>
</protein>
<evidence type="ECO:0000313" key="2">
    <source>
        <dbReference type="Proteomes" id="UP000729402"/>
    </source>
</evidence>
<comment type="caution">
    <text evidence="1">The sequence shown here is derived from an EMBL/GenBank/DDBJ whole genome shotgun (WGS) entry which is preliminary data.</text>
</comment>
<evidence type="ECO:0000313" key="1">
    <source>
        <dbReference type="EMBL" id="KAG8048732.1"/>
    </source>
</evidence>
<dbReference type="Proteomes" id="UP000729402">
    <property type="component" value="Unassembled WGS sequence"/>
</dbReference>
<reference evidence="1" key="2">
    <citation type="submission" date="2021-02" db="EMBL/GenBank/DDBJ databases">
        <authorList>
            <person name="Kimball J.A."/>
            <person name="Haas M.W."/>
            <person name="Macchietto M."/>
            <person name="Kono T."/>
            <person name="Duquette J."/>
            <person name="Shao M."/>
        </authorList>
    </citation>
    <scope>NUCLEOTIDE SEQUENCE</scope>
    <source>
        <tissue evidence="1">Fresh leaf tissue</tissue>
    </source>
</reference>
<sequence length="138" mass="14690">MGGDVQFNSDGMVARQGMEQRWCGDVLVLSLGMVVGSWRSSVGTGTANIRRSEPCVDCDCAVEDCAVTWGRVRVRHGINGWAQARLTRAAREQAQRTGAVGAARWRGAQRTGTVRADASAGRGSERGLVQPALGAVKF</sequence>
<dbReference type="EMBL" id="JAAALK010000289">
    <property type="protein sequence ID" value="KAG8048732.1"/>
    <property type="molecule type" value="Genomic_DNA"/>
</dbReference>
<keyword evidence="2" id="KW-1185">Reference proteome</keyword>
<proteinExistence type="predicted"/>
<gene>
    <name evidence="1" type="ORF">GUJ93_ZPchr0009g1759</name>
</gene>
<name>A0A8J5RGQ4_ZIZPA</name>
<dbReference type="AlphaFoldDB" id="A0A8J5RGQ4"/>
<organism evidence="1 2">
    <name type="scientific">Zizania palustris</name>
    <name type="common">Northern wild rice</name>
    <dbReference type="NCBI Taxonomy" id="103762"/>
    <lineage>
        <taxon>Eukaryota</taxon>
        <taxon>Viridiplantae</taxon>
        <taxon>Streptophyta</taxon>
        <taxon>Embryophyta</taxon>
        <taxon>Tracheophyta</taxon>
        <taxon>Spermatophyta</taxon>
        <taxon>Magnoliopsida</taxon>
        <taxon>Liliopsida</taxon>
        <taxon>Poales</taxon>
        <taxon>Poaceae</taxon>
        <taxon>BOP clade</taxon>
        <taxon>Oryzoideae</taxon>
        <taxon>Oryzeae</taxon>
        <taxon>Zizaniinae</taxon>
        <taxon>Zizania</taxon>
    </lineage>
</organism>